<dbReference type="PROSITE" id="PS00216">
    <property type="entry name" value="SUGAR_TRANSPORT_1"/>
    <property type="match status" value="1"/>
</dbReference>
<proteinExistence type="predicted"/>
<name>A0A1L8DEI6_9DIPT</name>
<dbReference type="PROSITE" id="PS50850">
    <property type="entry name" value="MFS"/>
    <property type="match status" value="1"/>
</dbReference>
<dbReference type="InterPro" id="IPR036259">
    <property type="entry name" value="MFS_trans_sf"/>
</dbReference>
<dbReference type="PANTHER" id="PTHR24064">
    <property type="entry name" value="SOLUTE CARRIER FAMILY 22 MEMBER"/>
    <property type="match status" value="1"/>
</dbReference>
<feature type="transmembrane region" description="Helical" evidence="6">
    <location>
        <begin position="475"/>
        <end position="497"/>
    </location>
</feature>
<feature type="transmembrane region" description="Helical" evidence="6">
    <location>
        <begin position="230"/>
        <end position="252"/>
    </location>
</feature>
<comment type="subcellular location">
    <subcellularLocation>
        <location evidence="1">Membrane</location>
        <topology evidence="1">Multi-pass membrane protein</topology>
    </subcellularLocation>
</comment>
<feature type="domain" description="Major facilitator superfamily (MFS) profile" evidence="7">
    <location>
        <begin position="91"/>
        <end position="528"/>
    </location>
</feature>
<feature type="transmembrane region" description="Helical" evidence="6">
    <location>
        <begin position="354"/>
        <end position="375"/>
    </location>
</feature>
<dbReference type="EMBL" id="GFDF01009228">
    <property type="protein sequence ID" value="JAV04856.1"/>
    <property type="molecule type" value="Transcribed_RNA"/>
</dbReference>
<dbReference type="InterPro" id="IPR005829">
    <property type="entry name" value="Sugar_transporter_CS"/>
</dbReference>
<feature type="transmembrane region" description="Helical" evidence="6">
    <location>
        <begin position="26"/>
        <end position="48"/>
    </location>
</feature>
<dbReference type="InterPro" id="IPR020846">
    <property type="entry name" value="MFS_dom"/>
</dbReference>
<dbReference type="Gene3D" id="1.20.1250.20">
    <property type="entry name" value="MFS general substrate transporter like domains"/>
    <property type="match status" value="1"/>
</dbReference>
<evidence type="ECO:0000313" key="8">
    <source>
        <dbReference type="EMBL" id="JAV04856.1"/>
    </source>
</evidence>
<evidence type="ECO:0000256" key="1">
    <source>
        <dbReference type="ARBA" id="ARBA00004141"/>
    </source>
</evidence>
<dbReference type="GO" id="GO:0022857">
    <property type="term" value="F:transmembrane transporter activity"/>
    <property type="evidence" value="ECO:0007669"/>
    <property type="project" value="InterPro"/>
</dbReference>
<keyword evidence="2 6" id="KW-0812">Transmembrane</keyword>
<evidence type="ECO:0000256" key="4">
    <source>
        <dbReference type="ARBA" id="ARBA00023136"/>
    </source>
</evidence>
<keyword evidence="3 6" id="KW-1133">Transmembrane helix</keyword>
<protein>
    <submittedName>
        <fullName evidence="8">Putative synaptic vesicle transporter sv2 major facilitator superfamily</fullName>
    </submittedName>
</protein>
<dbReference type="Pfam" id="PF07690">
    <property type="entry name" value="MFS_1"/>
    <property type="match status" value="1"/>
</dbReference>
<dbReference type="InterPro" id="IPR011701">
    <property type="entry name" value="MFS"/>
</dbReference>
<feature type="transmembrane region" description="Helical" evidence="6">
    <location>
        <begin position="387"/>
        <end position="408"/>
    </location>
</feature>
<evidence type="ECO:0000256" key="5">
    <source>
        <dbReference type="SAM" id="Coils"/>
    </source>
</evidence>
<dbReference type="CDD" id="cd17317">
    <property type="entry name" value="MFS_SLC22"/>
    <property type="match status" value="1"/>
</dbReference>
<evidence type="ECO:0000256" key="3">
    <source>
        <dbReference type="ARBA" id="ARBA00022989"/>
    </source>
</evidence>
<dbReference type="GO" id="GO:0016020">
    <property type="term" value="C:membrane"/>
    <property type="evidence" value="ECO:0007669"/>
    <property type="project" value="UniProtKB-SubCell"/>
</dbReference>
<feature type="transmembrane region" description="Helical" evidence="6">
    <location>
        <begin position="173"/>
        <end position="200"/>
    </location>
</feature>
<accession>A0A1L8DEI6</accession>
<organism evidence="8">
    <name type="scientific">Nyssomyia neivai</name>
    <dbReference type="NCBI Taxonomy" id="330878"/>
    <lineage>
        <taxon>Eukaryota</taxon>
        <taxon>Metazoa</taxon>
        <taxon>Ecdysozoa</taxon>
        <taxon>Arthropoda</taxon>
        <taxon>Hexapoda</taxon>
        <taxon>Insecta</taxon>
        <taxon>Pterygota</taxon>
        <taxon>Neoptera</taxon>
        <taxon>Endopterygota</taxon>
        <taxon>Diptera</taxon>
        <taxon>Nematocera</taxon>
        <taxon>Psychodoidea</taxon>
        <taxon>Psychodidae</taxon>
        <taxon>Nyssomyia</taxon>
    </lineage>
</organism>
<dbReference type="SUPFAM" id="SSF103473">
    <property type="entry name" value="MFS general substrate transporter"/>
    <property type="match status" value="1"/>
</dbReference>
<evidence type="ECO:0000256" key="2">
    <source>
        <dbReference type="ARBA" id="ARBA00022692"/>
    </source>
</evidence>
<keyword evidence="4 6" id="KW-0472">Membrane</keyword>
<feature type="transmembrane region" description="Helical" evidence="6">
    <location>
        <begin position="206"/>
        <end position="223"/>
    </location>
</feature>
<feature type="coiled-coil region" evidence="5">
    <location>
        <begin position="309"/>
        <end position="336"/>
    </location>
</feature>
<feature type="transmembrane region" description="Helical" evidence="6">
    <location>
        <begin position="415"/>
        <end position="434"/>
    </location>
</feature>
<reference evidence="8" key="1">
    <citation type="submission" date="2016-12" db="EMBL/GenBank/DDBJ databases">
        <title>An insight into the sialome and mialome of the sand fly, Nyssomyia neivai.</title>
        <authorList>
            <person name="Sebastian V."/>
            <person name="Goulart T.M."/>
            <person name="Oliveira W."/>
            <person name="Calvo E."/>
            <person name="Oliveira L.F."/>
            <person name="Pinto M.C."/>
            <person name="Rosselino A.M."/>
            <person name="Ribeiro J.M."/>
        </authorList>
    </citation>
    <scope>NUCLEOTIDE SEQUENCE</scope>
</reference>
<sequence length="543" mass="60832">MSVEDGKKFNLDLLIQQIGPFGKFQLLNYLLICLPIAMTAMYTLTFVFTAGDLDYRCRIPGCDEGESPSLDAPFLDFTTPKDGDKFSSCEKFLHVPNATVTDQCQADLFNPNQRRSCSEFVYQDDETTILSEWDLGCSEEWKLSLVGTINNVGQLVCLPMTGYFSDRFGRRTAFILGSIFAASFGLVRSFSTSYIMFIIFEFLEPALSAGVYSAGFILGMELVGPERRVLGAFFINVFYALGEALLGLLAMFTRDWRLLMQVAYVPTFLFILYRWLIPESARWLVNMNRTRSAAKIIDRAARMNKSPLTADAKKMLDDALQKNVETEEKSEKLKAEEPIVKEYRLMAALKSRTLLLRLINCSYCWIAICFVFYGMSMNSVTVAGDKYLNFILTCLIEIPGAGICCLFMDRIGRRPMLCISLILSGASCIAFIFLSDLPEAAQLTVFLIGKLNISMSFITIYVYTAELFPTELRHTLLATCSMFGRIGSILAPFTPLLGKYVESLPMILFASLAISSGVFIMFAPETFNKTLPDTLQEAEDIGT</sequence>
<feature type="transmembrane region" description="Helical" evidence="6">
    <location>
        <begin position="503"/>
        <end position="523"/>
    </location>
</feature>
<feature type="transmembrane region" description="Helical" evidence="6">
    <location>
        <begin position="440"/>
        <end position="463"/>
    </location>
</feature>
<feature type="transmembrane region" description="Helical" evidence="6">
    <location>
        <begin position="258"/>
        <end position="277"/>
    </location>
</feature>
<evidence type="ECO:0000259" key="7">
    <source>
        <dbReference type="PROSITE" id="PS50850"/>
    </source>
</evidence>
<dbReference type="AlphaFoldDB" id="A0A1L8DEI6"/>
<keyword evidence="5" id="KW-0175">Coiled coil</keyword>
<evidence type="ECO:0000256" key="6">
    <source>
        <dbReference type="SAM" id="Phobius"/>
    </source>
</evidence>